<evidence type="ECO:0000256" key="1">
    <source>
        <dbReference type="ARBA" id="ARBA00022676"/>
    </source>
</evidence>
<dbReference type="AlphaFoldDB" id="A0A9X1LZC8"/>
<dbReference type="Gene3D" id="3.40.50.2000">
    <property type="entry name" value="Glycogen Phosphorylase B"/>
    <property type="match status" value="2"/>
</dbReference>
<dbReference type="Pfam" id="PF13692">
    <property type="entry name" value="Glyco_trans_1_4"/>
    <property type="match status" value="1"/>
</dbReference>
<dbReference type="Pfam" id="PF13579">
    <property type="entry name" value="Glyco_trans_4_4"/>
    <property type="match status" value="1"/>
</dbReference>
<evidence type="ECO:0000256" key="2">
    <source>
        <dbReference type="ARBA" id="ARBA00022679"/>
    </source>
</evidence>
<name>A0A9X1LZC8_9MICO</name>
<dbReference type="EC" id="2.4.-.-" evidence="4"/>
<dbReference type="InterPro" id="IPR028098">
    <property type="entry name" value="Glyco_trans_4-like_N"/>
</dbReference>
<evidence type="ECO:0000313" key="5">
    <source>
        <dbReference type="Proteomes" id="UP001139354"/>
    </source>
</evidence>
<keyword evidence="1 4" id="KW-0328">Glycosyltransferase</keyword>
<evidence type="ECO:0000259" key="3">
    <source>
        <dbReference type="Pfam" id="PF13579"/>
    </source>
</evidence>
<dbReference type="EMBL" id="JAGTTN010000009">
    <property type="protein sequence ID" value="MCC2034055.1"/>
    <property type="molecule type" value="Genomic_DNA"/>
</dbReference>
<dbReference type="CDD" id="cd03794">
    <property type="entry name" value="GT4_WbuB-like"/>
    <property type="match status" value="1"/>
</dbReference>
<dbReference type="PANTHER" id="PTHR12526">
    <property type="entry name" value="GLYCOSYLTRANSFERASE"/>
    <property type="match status" value="1"/>
</dbReference>
<dbReference type="GO" id="GO:0016757">
    <property type="term" value="F:glycosyltransferase activity"/>
    <property type="evidence" value="ECO:0007669"/>
    <property type="project" value="UniProtKB-KW"/>
</dbReference>
<keyword evidence="2 4" id="KW-0808">Transferase</keyword>
<accession>A0A9X1LZC8</accession>
<protein>
    <submittedName>
        <fullName evidence="4">Glycosyltransferase</fullName>
        <ecNumber evidence="4">2.4.-.-</ecNumber>
    </submittedName>
</protein>
<reference evidence="4" key="1">
    <citation type="submission" date="2021-04" db="EMBL/GenBank/DDBJ databases">
        <title>Microbacterium tenobrionis sp. nov. and Microbacterium allomyrinae sp. nov., isolated from larvae of Tenobrio molitor and Allomyrina dichotoma, respectively.</title>
        <authorList>
            <person name="Lee S.D."/>
        </authorList>
    </citation>
    <scope>NUCLEOTIDE SEQUENCE</scope>
    <source>
        <strain evidence="4">BWT-G7</strain>
    </source>
</reference>
<keyword evidence="5" id="KW-1185">Reference proteome</keyword>
<dbReference type="SUPFAM" id="SSF53756">
    <property type="entry name" value="UDP-Glycosyltransferase/glycogen phosphorylase"/>
    <property type="match status" value="1"/>
</dbReference>
<sequence length="421" mass="45467">MSSAHEVLVLGLNYPPEPTGISPYTGSMARGLARRGFITRVLTTHPHYPDWKVRPGYGEWSRSEHLDGVDVTRLKHYVPGTPRGLKRVASEASFGARLAGRRWRHPDAIVAVSPALISSGMAAVRAKVTHRKTPLIVWVQDLYTLGLSETGQAKGIVVKAMAAIEGWLLRNADTVVVIHDRFATRVVEDFGVPRARITVVRNWTHLPPAPHVDIAATRERFGWDADTTVVLHAGNMGVKQGLDNVIGAARLAESRRESVRFVLVGGGSQRRQLEESGQDVTTLQFLPSLDDADFASVLASADCLLVNELPGVSEMAVPSKLTSYFSAGRPVLAATDVTGITAEEVRTADAGVVVPSGDPAALLDAAIQLGADPERARQLGLNGREYRNTVLDEESAIDKFTEMLTNLITQGEAVTVSVPTR</sequence>
<dbReference type="RefSeq" id="WP_229386057.1">
    <property type="nucleotide sequence ID" value="NZ_JAGTTN010000009.1"/>
</dbReference>
<gene>
    <name evidence="4" type="ORF">KEC57_17850</name>
</gene>
<dbReference type="Proteomes" id="UP001139354">
    <property type="component" value="Unassembled WGS sequence"/>
</dbReference>
<evidence type="ECO:0000313" key="4">
    <source>
        <dbReference type="EMBL" id="MCC2034055.1"/>
    </source>
</evidence>
<proteinExistence type="predicted"/>
<organism evidence="4 5">
    <name type="scientific">Microbacterium allomyrinae</name>
    <dbReference type="NCBI Taxonomy" id="2830666"/>
    <lineage>
        <taxon>Bacteria</taxon>
        <taxon>Bacillati</taxon>
        <taxon>Actinomycetota</taxon>
        <taxon>Actinomycetes</taxon>
        <taxon>Micrococcales</taxon>
        <taxon>Microbacteriaceae</taxon>
        <taxon>Microbacterium</taxon>
    </lineage>
</organism>
<feature type="domain" description="Glycosyltransferase subfamily 4-like N-terminal" evidence="3">
    <location>
        <begin position="19"/>
        <end position="203"/>
    </location>
</feature>
<comment type="caution">
    <text evidence="4">The sequence shown here is derived from an EMBL/GenBank/DDBJ whole genome shotgun (WGS) entry which is preliminary data.</text>
</comment>